<dbReference type="AlphaFoldDB" id="A0AAD8NRW6"/>
<accession>A0AAD8NRW6</accession>
<reference evidence="2" key="1">
    <citation type="journal article" date="2023" name="bioRxiv">
        <title>Improved chromosome-level genome assembly for marigold (Tagetes erecta).</title>
        <authorList>
            <person name="Jiang F."/>
            <person name="Yuan L."/>
            <person name="Wang S."/>
            <person name="Wang H."/>
            <person name="Xu D."/>
            <person name="Wang A."/>
            <person name="Fan W."/>
        </authorList>
    </citation>
    <scope>NUCLEOTIDE SEQUENCE</scope>
    <source>
        <strain evidence="2">WSJ</strain>
        <tissue evidence="2">Leaf</tissue>
    </source>
</reference>
<evidence type="ECO:0000313" key="3">
    <source>
        <dbReference type="Proteomes" id="UP001229421"/>
    </source>
</evidence>
<comment type="caution">
    <text evidence="2">The sequence shown here is derived from an EMBL/GenBank/DDBJ whole genome shotgun (WGS) entry which is preliminary data.</text>
</comment>
<gene>
    <name evidence="2" type="ORF">QVD17_28231</name>
</gene>
<protein>
    <submittedName>
        <fullName evidence="2">Uncharacterized protein</fullName>
    </submittedName>
</protein>
<feature type="region of interest" description="Disordered" evidence="1">
    <location>
        <begin position="1"/>
        <end position="75"/>
    </location>
</feature>
<proteinExistence type="predicted"/>
<name>A0AAD8NRW6_TARER</name>
<keyword evidence="3" id="KW-1185">Reference proteome</keyword>
<organism evidence="2 3">
    <name type="scientific">Tagetes erecta</name>
    <name type="common">African marigold</name>
    <dbReference type="NCBI Taxonomy" id="13708"/>
    <lineage>
        <taxon>Eukaryota</taxon>
        <taxon>Viridiplantae</taxon>
        <taxon>Streptophyta</taxon>
        <taxon>Embryophyta</taxon>
        <taxon>Tracheophyta</taxon>
        <taxon>Spermatophyta</taxon>
        <taxon>Magnoliopsida</taxon>
        <taxon>eudicotyledons</taxon>
        <taxon>Gunneridae</taxon>
        <taxon>Pentapetalae</taxon>
        <taxon>asterids</taxon>
        <taxon>campanulids</taxon>
        <taxon>Asterales</taxon>
        <taxon>Asteraceae</taxon>
        <taxon>Asteroideae</taxon>
        <taxon>Heliantheae alliance</taxon>
        <taxon>Tageteae</taxon>
        <taxon>Tagetes</taxon>
    </lineage>
</organism>
<sequence>MLQQYDRRNGVKAASGEDLVPDVGFAGNSRVFGEDTKMEYTGSSPEQTSDHNDFAANNADLESSTRLQFSDPESH</sequence>
<evidence type="ECO:0000313" key="2">
    <source>
        <dbReference type="EMBL" id="KAK1419074.1"/>
    </source>
</evidence>
<dbReference type="EMBL" id="JAUHHV010000007">
    <property type="protein sequence ID" value="KAK1419074.1"/>
    <property type="molecule type" value="Genomic_DNA"/>
</dbReference>
<dbReference type="Proteomes" id="UP001229421">
    <property type="component" value="Unassembled WGS sequence"/>
</dbReference>
<evidence type="ECO:0000256" key="1">
    <source>
        <dbReference type="SAM" id="MobiDB-lite"/>
    </source>
</evidence>